<dbReference type="EMBL" id="BPLR01012375">
    <property type="protein sequence ID" value="GIY53569.1"/>
    <property type="molecule type" value="Genomic_DNA"/>
</dbReference>
<accession>A0AAV4U6Y4</accession>
<reference evidence="2 3" key="1">
    <citation type="submission" date="2021-06" db="EMBL/GenBank/DDBJ databases">
        <title>Caerostris extrusa draft genome.</title>
        <authorList>
            <person name="Kono N."/>
            <person name="Arakawa K."/>
        </authorList>
    </citation>
    <scope>NUCLEOTIDE SEQUENCE [LARGE SCALE GENOMIC DNA]</scope>
</reference>
<gene>
    <name evidence="2" type="ORF">CEXT_8921</name>
</gene>
<keyword evidence="3" id="KW-1185">Reference proteome</keyword>
<evidence type="ECO:0000313" key="3">
    <source>
        <dbReference type="Proteomes" id="UP001054945"/>
    </source>
</evidence>
<evidence type="ECO:0000313" key="2">
    <source>
        <dbReference type="EMBL" id="GIY53569.1"/>
    </source>
</evidence>
<organism evidence="2 3">
    <name type="scientific">Caerostris extrusa</name>
    <name type="common">Bark spider</name>
    <name type="synonym">Caerostris bankana</name>
    <dbReference type="NCBI Taxonomy" id="172846"/>
    <lineage>
        <taxon>Eukaryota</taxon>
        <taxon>Metazoa</taxon>
        <taxon>Ecdysozoa</taxon>
        <taxon>Arthropoda</taxon>
        <taxon>Chelicerata</taxon>
        <taxon>Arachnida</taxon>
        <taxon>Araneae</taxon>
        <taxon>Araneomorphae</taxon>
        <taxon>Entelegynae</taxon>
        <taxon>Araneoidea</taxon>
        <taxon>Araneidae</taxon>
        <taxon>Caerostris</taxon>
    </lineage>
</organism>
<name>A0AAV4U6Y4_CAEEX</name>
<comment type="caution">
    <text evidence="2">The sequence shown here is derived from an EMBL/GenBank/DDBJ whole genome shotgun (WGS) entry which is preliminary data.</text>
</comment>
<sequence length="123" mass="13690">MLSVLPKTCGINETFHRYFCHRFSLYPPTGDGGETSFIREDRTFCPNLIYCIPPPFPSKVEQTSSEDKANTSRPVGKPSGQLIVCPSSAYTRKLSDSSLLVEVRSQILLFGNSTNYPPNLTIL</sequence>
<dbReference type="AlphaFoldDB" id="A0AAV4U6Y4"/>
<dbReference type="Proteomes" id="UP001054945">
    <property type="component" value="Unassembled WGS sequence"/>
</dbReference>
<feature type="region of interest" description="Disordered" evidence="1">
    <location>
        <begin position="59"/>
        <end position="80"/>
    </location>
</feature>
<proteinExistence type="predicted"/>
<evidence type="ECO:0000256" key="1">
    <source>
        <dbReference type="SAM" id="MobiDB-lite"/>
    </source>
</evidence>
<protein>
    <submittedName>
        <fullName evidence="2">Uncharacterized protein</fullName>
    </submittedName>
</protein>